<accession>A0ABP0J3K1</accession>
<evidence type="ECO:0000256" key="2">
    <source>
        <dbReference type="ARBA" id="ARBA00023157"/>
    </source>
</evidence>
<dbReference type="PANTHER" id="PTHR22595:SF79">
    <property type="entry name" value="CHITINASE 12"/>
    <property type="match status" value="1"/>
</dbReference>
<keyword evidence="1" id="KW-0611">Plant defense</keyword>
<evidence type="ECO:0000313" key="6">
    <source>
        <dbReference type="Proteomes" id="UP001642484"/>
    </source>
</evidence>
<evidence type="ECO:0000259" key="4">
    <source>
        <dbReference type="Pfam" id="PF00182"/>
    </source>
</evidence>
<evidence type="ECO:0000256" key="3">
    <source>
        <dbReference type="SAM" id="SignalP"/>
    </source>
</evidence>
<dbReference type="InterPro" id="IPR000726">
    <property type="entry name" value="Glyco_hydro_19_cat"/>
</dbReference>
<protein>
    <recommendedName>
        <fullName evidence="4">Glycoside hydrolase family 19 catalytic domain-containing protein</fullName>
    </recommendedName>
</protein>
<reference evidence="5 6" key="1">
    <citation type="submission" date="2024-02" db="EMBL/GenBank/DDBJ databases">
        <authorList>
            <person name="Chen Y."/>
            <person name="Shah S."/>
            <person name="Dougan E. K."/>
            <person name="Thang M."/>
            <person name="Chan C."/>
        </authorList>
    </citation>
    <scope>NUCLEOTIDE SEQUENCE [LARGE SCALE GENOMIC DNA]</scope>
</reference>
<feature type="signal peptide" evidence="3">
    <location>
        <begin position="1"/>
        <end position="26"/>
    </location>
</feature>
<feature type="chain" id="PRO_5045038817" description="Glycoside hydrolase family 19 catalytic domain-containing protein" evidence="3">
    <location>
        <begin position="27"/>
        <end position="371"/>
    </location>
</feature>
<evidence type="ECO:0000256" key="1">
    <source>
        <dbReference type="ARBA" id="ARBA00022821"/>
    </source>
</evidence>
<proteinExistence type="predicted"/>
<dbReference type="Proteomes" id="UP001642484">
    <property type="component" value="Unassembled WGS sequence"/>
</dbReference>
<evidence type="ECO:0000313" key="5">
    <source>
        <dbReference type="EMBL" id="CAK9008915.1"/>
    </source>
</evidence>
<dbReference type="PANTHER" id="PTHR22595">
    <property type="entry name" value="CHITINASE-RELATED"/>
    <property type="match status" value="1"/>
</dbReference>
<feature type="domain" description="Glycoside hydrolase family 19 catalytic" evidence="4">
    <location>
        <begin position="160"/>
        <end position="291"/>
    </location>
</feature>
<dbReference type="SUPFAM" id="SSF53955">
    <property type="entry name" value="Lysozyme-like"/>
    <property type="match status" value="1"/>
</dbReference>
<keyword evidence="6" id="KW-1185">Reference proteome</keyword>
<keyword evidence="3" id="KW-0732">Signal</keyword>
<name>A0ABP0J3K1_9DINO</name>
<organism evidence="5 6">
    <name type="scientific">Durusdinium trenchii</name>
    <dbReference type="NCBI Taxonomy" id="1381693"/>
    <lineage>
        <taxon>Eukaryota</taxon>
        <taxon>Sar</taxon>
        <taxon>Alveolata</taxon>
        <taxon>Dinophyceae</taxon>
        <taxon>Suessiales</taxon>
        <taxon>Symbiodiniaceae</taxon>
        <taxon>Durusdinium</taxon>
    </lineage>
</organism>
<gene>
    <name evidence="5" type="ORF">CCMP2556_LOCUS9437</name>
</gene>
<sequence length="371" mass="39853">MAAVARTLTLVVVVVASAVAETCVEGEEVEDTVLLAHAAHAAHATTYCREVQALLDSEYGEKIGKTGELFGLGQSWEKMEAIYTWKDFLEAVCTYNKWAEGANEPAFLGDSDVKIKAMTVVGMMANVKVETLHWTACKERLSLPDGSCPCHTDPEFVGGCSSGTTDHYNSVNAAKDAGFTVTTCNGVSAPADGCTDFWGNALDPKDCWYGRGVTQLTWPANYGMLQDIIQKVTGQDLCNNPDFVCNTAENGFVTAIGYWMKNCQEWDASHTFDAALAAIRPANTQANPERRASFYEWLKALGISPVTTTPKPPMPDEGETQVKAGEGCWQIADRCCDGQGADYATVICDPPACSPGPSAGTTIKYNCKGCN</sequence>
<comment type="caution">
    <text evidence="5">The sequence shown here is derived from an EMBL/GenBank/DDBJ whole genome shotgun (WGS) entry which is preliminary data.</text>
</comment>
<dbReference type="Gene3D" id="1.10.530.10">
    <property type="match status" value="1"/>
</dbReference>
<dbReference type="InterPro" id="IPR023346">
    <property type="entry name" value="Lysozyme-like_dom_sf"/>
</dbReference>
<keyword evidence="2" id="KW-1015">Disulfide bond</keyword>
<dbReference type="Pfam" id="PF00182">
    <property type="entry name" value="Glyco_hydro_19"/>
    <property type="match status" value="1"/>
</dbReference>
<dbReference type="EMBL" id="CAXAMN010004391">
    <property type="protein sequence ID" value="CAK9008915.1"/>
    <property type="molecule type" value="Genomic_DNA"/>
</dbReference>